<feature type="transmembrane region" description="Helical" evidence="1">
    <location>
        <begin position="79"/>
        <end position="106"/>
    </location>
</feature>
<dbReference type="KEGG" id="pgin:FRZ67_09225"/>
<dbReference type="Proteomes" id="UP000321533">
    <property type="component" value="Chromosome"/>
</dbReference>
<dbReference type="OrthoDB" id="676019at2"/>
<keyword evidence="3" id="KW-1185">Reference proteome</keyword>
<accession>A0A5B8V7K7</accession>
<keyword evidence="1" id="KW-1133">Transmembrane helix</keyword>
<organism evidence="2 3">
    <name type="scientific">Panacibacter ginsenosidivorans</name>
    <dbReference type="NCBI Taxonomy" id="1813871"/>
    <lineage>
        <taxon>Bacteria</taxon>
        <taxon>Pseudomonadati</taxon>
        <taxon>Bacteroidota</taxon>
        <taxon>Chitinophagia</taxon>
        <taxon>Chitinophagales</taxon>
        <taxon>Chitinophagaceae</taxon>
        <taxon>Panacibacter</taxon>
    </lineage>
</organism>
<evidence type="ECO:0000313" key="3">
    <source>
        <dbReference type="Proteomes" id="UP000321533"/>
    </source>
</evidence>
<dbReference type="AlphaFoldDB" id="A0A5B8V7K7"/>
<keyword evidence="1" id="KW-0812">Transmembrane</keyword>
<name>A0A5B8V7K7_9BACT</name>
<reference evidence="2 3" key="1">
    <citation type="journal article" date="2016" name="Int. J. Syst. Evol. Microbiol.">
        <title>Panacibacter ginsenosidivorans gen. nov., sp. nov., with ginsenoside converting activity isolated from soil of a ginseng field.</title>
        <authorList>
            <person name="Siddiqi M.Z."/>
            <person name="Muhammad Shafi S."/>
            <person name="Choi K.D."/>
            <person name="Im W.T."/>
        </authorList>
    </citation>
    <scope>NUCLEOTIDE SEQUENCE [LARGE SCALE GENOMIC DNA]</scope>
    <source>
        <strain evidence="2 3">Gsoil1550</strain>
    </source>
</reference>
<feature type="transmembrane region" description="Helical" evidence="1">
    <location>
        <begin position="136"/>
        <end position="156"/>
    </location>
</feature>
<feature type="transmembrane region" description="Helical" evidence="1">
    <location>
        <begin position="168"/>
        <end position="186"/>
    </location>
</feature>
<dbReference type="RefSeq" id="WP_147189274.1">
    <property type="nucleotide sequence ID" value="NZ_CP042435.1"/>
</dbReference>
<proteinExistence type="predicted"/>
<gene>
    <name evidence="2" type="ORF">FRZ67_09225</name>
</gene>
<evidence type="ECO:0000256" key="1">
    <source>
        <dbReference type="SAM" id="Phobius"/>
    </source>
</evidence>
<feature type="transmembrane region" description="Helical" evidence="1">
    <location>
        <begin position="112"/>
        <end position="129"/>
    </location>
</feature>
<evidence type="ECO:0000313" key="2">
    <source>
        <dbReference type="EMBL" id="QEC67467.1"/>
    </source>
</evidence>
<sequence length="202" mass="22868">MEHSPINNIDPQKIAQAYKHLPQVKFGETPNQNCSRCLYINETGNNFCTNCGYPLHKGDMQLLYQFRLKQRKEMLKKNLLFIQIARVFLYSLSALLITACIGFMFGRLSNRFLIAIIALASAVLFLLLARWSLSKPFTALLTAFVIILTFTTIAVFGEFTNTFTSVRGVYTIAGSFAILFFLLRGVQGAYKADLINEEMQVN</sequence>
<protein>
    <submittedName>
        <fullName evidence="2">Zinc ribbon domain-containing protein</fullName>
    </submittedName>
</protein>
<dbReference type="EMBL" id="CP042435">
    <property type="protein sequence ID" value="QEC67467.1"/>
    <property type="molecule type" value="Genomic_DNA"/>
</dbReference>
<keyword evidence="1" id="KW-0472">Membrane</keyword>